<proteinExistence type="predicted"/>
<evidence type="ECO:0000313" key="2">
    <source>
        <dbReference type="Proteomes" id="UP000256779"/>
    </source>
</evidence>
<dbReference type="InterPro" id="IPR011990">
    <property type="entry name" value="TPR-like_helical_dom_sf"/>
</dbReference>
<reference evidence="1 2" key="1">
    <citation type="submission" date="2018-07" db="EMBL/GenBank/DDBJ databases">
        <title>Genomic Encyclopedia of Type Strains, Phase IV (KMG-IV): sequencing the most valuable type-strain genomes for metagenomic binning, comparative biology and taxonomic classification.</title>
        <authorList>
            <person name="Goeker M."/>
        </authorList>
    </citation>
    <scope>NUCLEOTIDE SEQUENCE [LARGE SCALE GENOMIC DNA]</scope>
    <source>
        <strain evidence="1 2">DSM 4134</strain>
    </source>
</reference>
<dbReference type="Proteomes" id="UP000256779">
    <property type="component" value="Unassembled WGS sequence"/>
</dbReference>
<keyword evidence="2" id="KW-1185">Reference proteome</keyword>
<gene>
    <name evidence="1" type="ORF">C7460_104331</name>
</gene>
<dbReference type="AlphaFoldDB" id="A0A3D9L7I5"/>
<dbReference type="Gene3D" id="1.25.40.10">
    <property type="entry name" value="Tetratricopeptide repeat domain"/>
    <property type="match status" value="1"/>
</dbReference>
<dbReference type="SUPFAM" id="SSF48452">
    <property type="entry name" value="TPR-like"/>
    <property type="match status" value="1"/>
</dbReference>
<dbReference type="EMBL" id="QREG01000004">
    <property type="protein sequence ID" value="REE01308.1"/>
    <property type="molecule type" value="Genomic_DNA"/>
</dbReference>
<evidence type="ECO:0008006" key="3">
    <source>
        <dbReference type="Google" id="ProtNLM"/>
    </source>
</evidence>
<accession>A0A3D9L7I5</accession>
<organism evidence="1 2">
    <name type="scientific">Marinoscillum furvescens DSM 4134</name>
    <dbReference type="NCBI Taxonomy" id="1122208"/>
    <lineage>
        <taxon>Bacteria</taxon>
        <taxon>Pseudomonadati</taxon>
        <taxon>Bacteroidota</taxon>
        <taxon>Cytophagia</taxon>
        <taxon>Cytophagales</taxon>
        <taxon>Reichenbachiellaceae</taxon>
        <taxon>Marinoscillum</taxon>
    </lineage>
</organism>
<evidence type="ECO:0000313" key="1">
    <source>
        <dbReference type="EMBL" id="REE01308.1"/>
    </source>
</evidence>
<sequence length="425" mass="49483">MQNVGGHYSQMKAIRLITFLGSLFLGTFCFAQTNPEHVYVMPYIRSDGTFVQGHYRTSPNETNRDNFSTIGNTNPYTGRPGWIQPDNYYSYSDSDRSFQRASDELRSGNYESAINYSNNINDELASSLIKFRAYHGIGDYQNALLYAKNARDKAENREQLESLNEWVSALAEMANAKEELEVKSNRFMAFMELEEYQEAVNVAKSIQSNSLQNLKNLYLATVYEQLGEFEKAIHHYMNCISLETDQDVITGYKNRIEYCRNIVKYPKANENFDNKNMSEILLYHAKEEYSTLDSFLRQYGFRVLPTEDPNTRVAYERITSNPEKFEILTFTDIQVHERTIKLVSLEHSSFKYHDELSRQLTYYKYRRTNVQGLLKYWMTNETAFEFLILFDGFRTDQPEIFVFGGYLTLANGNVLNLNLEKFGGN</sequence>
<name>A0A3D9L7I5_MARFU</name>
<protein>
    <recommendedName>
        <fullName evidence="3">Tetratricopeptide repeat protein</fullName>
    </recommendedName>
</protein>
<comment type="caution">
    <text evidence="1">The sequence shown here is derived from an EMBL/GenBank/DDBJ whole genome shotgun (WGS) entry which is preliminary data.</text>
</comment>